<evidence type="ECO:0000313" key="2">
    <source>
        <dbReference type="WBParaSite" id="PS1159_v2.g18278.t1"/>
    </source>
</evidence>
<dbReference type="Proteomes" id="UP000887580">
    <property type="component" value="Unplaced"/>
</dbReference>
<sequence>MKELKAEIRHDSKLNVTKIDMGFEASIHLFRQWQDQAVSGLMAAIASKKISKVSREDAIAHEICAKSADTVLKHARCVSELLQKPQIRIQVPRDRDTRTLFSRLKPQQIHQPAKPLERFSKTIKFPAKTLQRQKIYETLSLLKSKKSSRFEKFTKRNRKIKKSQQSANLNNPIQQRTNETQKWREKSIINKIGAFEVVKNRRKRYIIKSAKNYQLQDPSANMTPFGLIAKQLTRRILNFKNKTIATS</sequence>
<organism evidence="1 2">
    <name type="scientific">Panagrolaimus sp. PS1159</name>
    <dbReference type="NCBI Taxonomy" id="55785"/>
    <lineage>
        <taxon>Eukaryota</taxon>
        <taxon>Metazoa</taxon>
        <taxon>Ecdysozoa</taxon>
        <taxon>Nematoda</taxon>
        <taxon>Chromadorea</taxon>
        <taxon>Rhabditida</taxon>
        <taxon>Tylenchina</taxon>
        <taxon>Panagrolaimomorpha</taxon>
        <taxon>Panagrolaimoidea</taxon>
        <taxon>Panagrolaimidae</taxon>
        <taxon>Panagrolaimus</taxon>
    </lineage>
</organism>
<dbReference type="WBParaSite" id="PS1159_v2.g18278.t1">
    <property type="protein sequence ID" value="PS1159_v2.g18278.t1"/>
    <property type="gene ID" value="PS1159_v2.g18278"/>
</dbReference>
<accession>A0AC35FK37</accession>
<evidence type="ECO:0000313" key="1">
    <source>
        <dbReference type="Proteomes" id="UP000887580"/>
    </source>
</evidence>
<proteinExistence type="predicted"/>
<name>A0AC35FK37_9BILA</name>
<protein>
    <submittedName>
        <fullName evidence="2">Uncharacterized protein</fullName>
    </submittedName>
</protein>
<reference evidence="2" key="1">
    <citation type="submission" date="2022-11" db="UniProtKB">
        <authorList>
            <consortium name="WormBaseParasite"/>
        </authorList>
    </citation>
    <scope>IDENTIFICATION</scope>
</reference>